<comment type="caution">
    <text evidence="1">The sequence shown here is derived from an EMBL/GenBank/DDBJ whole genome shotgun (WGS) entry which is preliminary data.</text>
</comment>
<proteinExistence type="predicted"/>
<organism evidence="1 2">
    <name type="scientific">Pleurodeles waltl</name>
    <name type="common">Iberian ribbed newt</name>
    <dbReference type="NCBI Taxonomy" id="8319"/>
    <lineage>
        <taxon>Eukaryota</taxon>
        <taxon>Metazoa</taxon>
        <taxon>Chordata</taxon>
        <taxon>Craniata</taxon>
        <taxon>Vertebrata</taxon>
        <taxon>Euteleostomi</taxon>
        <taxon>Amphibia</taxon>
        <taxon>Batrachia</taxon>
        <taxon>Caudata</taxon>
        <taxon>Salamandroidea</taxon>
        <taxon>Salamandridae</taxon>
        <taxon>Pleurodelinae</taxon>
        <taxon>Pleurodeles</taxon>
    </lineage>
</organism>
<dbReference type="PANTHER" id="PTHR19446">
    <property type="entry name" value="REVERSE TRANSCRIPTASES"/>
    <property type="match status" value="1"/>
</dbReference>
<dbReference type="AlphaFoldDB" id="A0AAV7LWQ7"/>
<dbReference type="EMBL" id="JANPWB010000014">
    <property type="protein sequence ID" value="KAJ1095907.1"/>
    <property type="molecule type" value="Genomic_DNA"/>
</dbReference>
<dbReference type="Proteomes" id="UP001066276">
    <property type="component" value="Chromosome 10"/>
</dbReference>
<evidence type="ECO:0000313" key="2">
    <source>
        <dbReference type="Proteomes" id="UP001066276"/>
    </source>
</evidence>
<evidence type="ECO:0000313" key="1">
    <source>
        <dbReference type="EMBL" id="KAJ1095907.1"/>
    </source>
</evidence>
<evidence type="ECO:0008006" key="3">
    <source>
        <dbReference type="Google" id="ProtNLM"/>
    </source>
</evidence>
<keyword evidence="2" id="KW-1185">Reference proteome</keyword>
<reference evidence="1" key="1">
    <citation type="journal article" date="2022" name="bioRxiv">
        <title>Sequencing and chromosome-scale assembly of the giantPleurodeles waltlgenome.</title>
        <authorList>
            <person name="Brown T."/>
            <person name="Elewa A."/>
            <person name="Iarovenko S."/>
            <person name="Subramanian E."/>
            <person name="Araus A.J."/>
            <person name="Petzold A."/>
            <person name="Susuki M."/>
            <person name="Suzuki K.-i.T."/>
            <person name="Hayashi T."/>
            <person name="Toyoda A."/>
            <person name="Oliveira C."/>
            <person name="Osipova E."/>
            <person name="Leigh N.D."/>
            <person name="Simon A."/>
            <person name="Yun M.H."/>
        </authorList>
    </citation>
    <scope>NUCLEOTIDE SEQUENCE</scope>
    <source>
        <strain evidence="1">20211129_DDA</strain>
        <tissue evidence="1">Liver</tissue>
    </source>
</reference>
<sequence>MQAELLHRKRKSSERSQLDSFLKGILKTLDPEEREGLCAPFTPEELHLAATTFKRGKTPGSDGLPVELYVELWDRIGQDLLDLYEETVGKGSMLQSLHEGMIMLLYKQKGMKEDLKNWRPILLLNVDYKILVKAMANRPKKEIAKIIPPDQSCGILGRQITDSPALVRDTIEYVKS</sequence>
<accession>A0AAV7LWQ7</accession>
<gene>
    <name evidence="1" type="ORF">NDU88_001057</name>
</gene>
<protein>
    <recommendedName>
        <fullName evidence="3">Reverse transcriptase</fullName>
    </recommendedName>
</protein>
<name>A0AAV7LWQ7_PLEWA</name>